<name>A0A412GGK8_BACT4</name>
<dbReference type="RefSeq" id="WP_048695272.1">
    <property type="nucleotide sequence ID" value="NZ_CP083680.1"/>
</dbReference>
<protein>
    <submittedName>
        <fullName evidence="1">Rrf2 family transcriptional regulator</fullName>
    </submittedName>
</protein>
<reference evidence="1 2" key="1">
    <citation type="submission" date="2021-06" db="EMBL/GenBank/DDBJ databases">
        <title>Interrogation of the integrated mobile genetic elements in gut-associated Bacteroides with a consensus prediction approach.</title>
        <authorList>
            <person name="Campbell D.E."/>
            <person name="Leigh J.R."/>
            <person name="Kim T."/>
            <person name="England W."/>
            <person name="Whitaker R.J."/>
            <person name="Degnan P.H."/>
        </authorList>
    </citation>
    <scope>NUCLEOTIDE SEQUENCE [LARGE SCALE GENOMIC DNA]</scope>
    <source>
        <strain evidence="1 2">WAL8669</strain>
    </source>
</reference>
<accession>A0A412GGK8</accession>
<dbReference type="InterPro" id="IPR036388">
    <property type="entry name" value="WH-like_DNA-bd_sf"/>
</dbReference>
<evidence type="ECO:0000313" key="1">
    <source>
        <dbReference type="EMBL" id="UYU68495.1"/>
    </source>
</evidence>
<proteinExistence type="predicted"/>
<dbReference type="EMBL" id="CP083680">
    <property type="protein sequence ID" value="UYU68495.1"/>
    <property type="molecule type" value="Genomic_DNA"/>
</dbReference>
<dbReference type="AlphaFoldDB" id="A0A412GGK8"/>
<dbReference type="Gene3D" id="1.10.10.10">
    <property type="entry name" value="Winged helix-like DNA-binding domain superfamily/Winged helix DNA-binding domain"/>
    <property type="match status" value="1"/>
</dbReference>
<sequence>MLTVLTQAAISVLHDISLGACLQSANFQLSEEELSILLHKLEGEGLVRRLPEEKESYELCRPLYDLSLLDVIEATGEPINCKCPTPESFYTRHGRIAHKMGVVNHMIRVFLGDIKLSDW</sequence>
<dbReference type="Proteomes" id="UP001156218">
    <property type="component" value="Chromosome"/>
</dbReference>
<organism evidence="1 2">
    <name type="scientific">Bacteroides thetaiotaomicron</name>
    <dbReference type="NCBI Taxonomy" id="818"/>
    <lineage>
        <taxon>Bacteria</taxon>
        <taxon>Pseudomonadati</taxon>
        <taxon>Bacteroidota</taxon>
        <taxon>Bacteroidia</taxon>
        <taxon>Bacteroidales</taxon>
        <taxon>Bacteroidaceae</taxon>
        <taxon>Bacteroides</taxon>
    </lineage>
</organism>
<evidence type="ECO:0000313" key="2">
    <source>
        <dbReference type="Proteomes" id="UP001156218"/>
    </source>
</evidence>
<gene>
    <name evidence="1" type="ORF">KQP68_09545</name>
</gene>